<dbReference type="EMBL" id="CAADJE010000002">
    <property type="protein sequence ID" value="VFS56420.1"/>
    <property type="molecule type" value="Genomic_DNA"/>
</dbReference>
<dbReference type="Proteomes" id="UP000345637">
    <property type="component" value="Unassembled WGS sequence"/>
</dbReference>
<dbReference type="AlphaFoldDB" id="A0A485A746"/>
<evidence type="ECO:0000313" key="2">
    <source>
        <dbReference type="Proteomes" id="UP000345637"/>
    </source>
</evidence>
<organism evidence="1 2">
    <name type="scientific">Raoultella planticola</name>
    <name type="common">Klebsiella planticola</name>
    <dbReference type="NCBI Taxonomy" id="575"/>
    <lineage>
        <taxon>Bacteria</taxon>
        <taxon>Pseudomonadati</taxon>
        <taxon>Pseudomonadota</taxon>
        <taxon>Gammaproteobacteria</taxon>
        <taxon>Enterobacterales</taxon>
        <taxon>Enterobacteriaceae</taxon>
        <taxon>Klebsiella/Raoultella group</taxon>
        <taxon>Raoultella</taxon>
    </lineage>
</organism>
<protein>
    <submittedName>
        <fullName evidence="1">Uncharacterized protein</fullName>
    </submittedName>
</protein>
<proteinExistence type="predicted"/>
<accession>A0A485A746</accession>
<name>A0A485A746_RAOPL</name>
<evidence type="ECO:0000313" key="1">
    <source>
        <dbReference type="EMBL" id="VFS56420.1"/>
    </source>
</evidence>
<sequence length="63" mass="7091">MHFTPFGQMEIGRADRLYLFHRLKHLAGNSRILEGYRRAQTADTGTQSLMLSCCSPYIASSGK</sequence>
<gene>
    <name evidence="1" type="ORF">NCTC12998_00386</name>
</gene>
<reference evidence="1 2" key="1">
    <citation type="submission" date="2019-03" db="EMBL/GenBank/DDBJ databases">
        <authorList>
            <consortium name="Pathogen Informatics"/>
        </authorList>
    </citation>
    <scope>NUCLEOTIDE SEQUENCE [LARGE SCALE GENOMIC DNA]</scope>
    <source>
        <strain evidence="1 2">NCTC12998</strain>
    </source>
</reference>